<comment type="caution">
    <text evidence="4">The sequence shown here is derived from an EMBL/GenBank/DDBJ whole genome shotgun (WGS) entry which is preliminary data.</text>
</comment>
<evidence type="ECO:0000313" key="5">
    <source>
        <dbReference type="Proteomes" id="UP001595886"/>
    </source>
</evidence>
<dbReference type="PROSITE" id="PS51257">
    <property type="entry name" value="PROKAR_LIPOPROTEIN"/>
    <property type="match status" value="1"/>
</dbReference>
<dbReference type="InterPro" id="IPR002109">
    <property type="entry name" value="Glutaredoxin"/>
</dbReference>
<evidence type="ECO:0000256" key="2">
    <source>
        <dbReference type="SAM" id="SignalP"/>
    </source>
</evidence>
<dbReference type="Pfam" id="PF00462">
    <property type="entry name" value="Glutaredoxin"/>
    <property type="match status" value="1"/>
</dbReference>
<evidence type="ECO:0000256" key="1">
    <source>
        <dbReference type="ARBA" id="ARBA00023284"/>
    </source>
</evidence>
<keyword evidence="2" id="KW-0732">Signal</keyword>
<dbReference type="Gene3D" id="3.40.30.10">
    <property type="entry name" value="Glutaredoxin"/>
    <property type="match status" value="1"/>
</dbReference>
<dbReference type="InterPro" id="IPR017937">
    <property type="entry name" value="Thioredoxin_CS"/>
</dbReference>
<dbReference type="RefSeq" id="WP_380022653.1">
    <property type="nucleotide sequence ID" value="NZ_JBHSHD010000016.1"/>
</dbReference>
<dbReference type="SUPFAM" id="SSF52833">
    <property type="entry name" value="Thioredoxin-like"/>
    <property type="match status" value="1"/>
</dbReference>
<accession>A0ABV9QZZ2</accession>
<proteinExistence type="predicted"/>
<feature type="chain" id="PRO_5046359989" evidence="2">
    <location>
        <begin position="19"/>
        <end position="121"/>
    </location>
</feature>
<organism evidence="4 5">
    <name type="scientific">Dokdonella ginsengisoli</name>
    <dbReference type="NCBI Taxonomy" id="363846"/>
    <lineage>
        <taxon>Bacteria</taxon>
        <taxon>Pseudomonadati</taxon>
        <taxon>Pseudomonadota</taxon>
        <taxon>Gammaproteobacteria</taxon>
        <taxon>Lysobacterales</taxon>
        <taxon>Rhodanobacteraceae</taxon>
        <taxon>Dokdonella</taxon>
    </lineage>
</organism>
<dbReference type="Proteomes" id="UP001595886">
    <property type="component" value="Unassembled WGS sequence"/>
</dbReference>
<name>A0ABV9QZZ2_9GAMM</name>
<reference evidence="5" key="1">
    <citation type="journal article" date="2019" name="Int. J. Syst. Evol. Microbiol.">
        <title>The Global Catalogue of Microorganisms (GCM) 10K type strain sequencing project: providing services to taxonomists for standard genome sequencing and annotation.</title>
        <authorList>
            <consortium name="The Broad Institute Genomics Platform"/>
            <consortium name="The Broad Institute Genome Sequencing Center for Infectious Disease"/>
            <person name="Wu L."/>
            <person name="Ma J."/>
        </authorList>
    </citation>
    <scope>NUCLEOTIDE SEQUENCE [LARGE SCALE GENOMIC DNA]</scope>
    <source>
        <strain evidence="5">CCUG 30340</strain>
    </source>
</reference>
<gene>
    <name evidence="4" type="ORF">ACFO6Q_18775</name>
</gene>
<protein>
    <submittedName>
        <fullName evidence="4">Glutaredoxin family protein</fullName>
    </submittedName>
</protein>
<keyword evidence="1" id="KW-0676">Redox-active center</keyword>
<evidence type="ECO:0000313" key="4">
    <source>
        <dbReference type="EMBL" id="MFC4822376.1"/>
    </source>
</evidence>
<dbReference type="InterPro" id="IPR036249">
    <property type="entry name" value="Thioredoxin-like_sf"/>
</dbReference>
<dbReference type="EMBL" id="JBHSHD010000016">
    <property type="protein sequence ID" value="MFC4822376.1"/>
    <property type="molecule type" value="Genomic_DNA"/>
</dbReference>
<keyword evidence="5" id="KW-1185">Reference proteome</keyword>
<dbReference type="PROSITE" id="PS00194">
    <property type="entry name" value="THIOREDOXIN_1"/>
    <property type="match status" value="1"/>
</dbReference>
<feature type="domain" description="Glutaredoxin" evidence="3">
    <location>
        <begin position="40"/>
        <end position="96"/>
    </location>
</feature>
<dbReference type="CDD" id="cd02976">
    <property type="entry name" value="NrdH"/>
    <property type="match status" value="1"/>
</dbReference>
<dbReference type="PROSITE" id="PS51354">
    <property type="entry name" value="GLUTAREDOXIN_2"/>
    <property type="match status" value="1"/>
</dbReference>
<evidence type="ECO:0000259" key="3">
    <source>
        <dbReference type="Pfam" id="PF00462"/>
    </source>
</evidence>
<feature type="signal peptide" evidence="2">
    <location>
        <begin position="1"/>
        <end position="18"/>
    </location>
</feature>
<sequence>MRRLALVLLIVAAVAATAACTRRAPVDQAAVRAVVGDDPVVLLSATWCGYCRKLRADLDRWGVRYREYDVEESPQGERAAGLLRSPGVPVLLVGERRFVGYVPQQIRQSLSEAGLLPASAH</sequence>